<dbReference type="PaxDb" id="4577-GRMZM2G088313_P02"/>
<dbReference type="InterPro" id="IPR042467">
    <property type="entry name" value="Peptidase_C65_otubain_sub2"/>
</dbReference>
<dbReference type="eggNOG" id="KOG3991">
    <property type="taxonomic scope" value="Eukaryota"/>
</dbReference>
<dbReference type="ExpressionAtlas" id="A0A1D6ISV0">
    <property type="expression patterns" value="baseline and differential"/>
</dbReference>
<dbReference type="AlphaFoldDB" id="A0A1D6ISV0"/>
<dbReference type="Gramene" id="Zm00001eb406040_T001">
    <property type="protein sequence ID" value="Zm00001eb406040_P001"/>
    <property type="gene ID" value="Zm00001eb406040"/>
</dbReference>
<evidence type="ECO:0000313" key="2">
    <source>
        <dbReference type="EMBL" id="AQK39160.1"/>
    </source>
</evidence>
<dbReference type="SUPFAM" id="SSF54001">
    <property type="entry name" value="Cysteine proteinases"/>
    <property type="match status" value="1"/>
</dbReference>
<dbReference type="PANTHER" id="PTHR12931">
    <property type="entry name" value="UBIQUITIN THIOLESTERASE PROTEIN OTUB"/>
    <property type="match status" value="1"/>
</dbReference>
<organism evidence="2">
    <name type="scientific">Zea mays</name>
    <name type="common">Maize</name>
    <dbReference type="NCBI Taxonomy" id="4577"/>
    <lineage>
        <taxon>Eukaryota</taxon>
        <taxon>Viridiplantae</taxon>
        <taxon>Streptophyta</taxon>
        <taxon>Embryophyta</taxon>
        <taxon>Tracheophyta</taxon>
        <taxon>Spermatophyta</taxon>
        <taxon>Magnoliopsida</taxon>
        <taxon>Liliopsida</taxon>
        <taxon>Poales</taxon>
        <taxon>Poaceae</taxon>
        <taxon>PACMAD clade</taxon>
        <taxon>Panicoideae</taxon>
        <taxon>Andropogonodae</taxon>
        <taxon>Andropogoneae</taxon>
        <taxon>Tripsacinae</taxon>
        <taxon>Zea</taxon>
    </lineage>
</organism>
<proteinExistence type="evidence at protein level"/>
<dbReference type="PANTHER" id="PTHR12931:SF18">
    <property type="entry name" value="UBIQUITIN THIOESTERASE OTUBAIN-LIKE"/>
    <property type="match status" value="1"/>
</dbReference>
<protein>
    <submittedName>
        <fullName evidence="2">Ubiquitin thioesterase otubain-like</fullName>
    </submittedName>
</protein>
<dbReference type="Pfam" id="PF10275">
    <property type="entry name" value="Peptidase_C65"/>
    <property type="match status" value="1"/>
</dbReference>
<dbReference type="Gene3D" id="1.20.1300.20">
    <property type="entry name" value="Peptidase C65 Otubain, subdomain 2"/>
    <property type="match status" value="1"/>
</dbReference>
<dbReference type="CDD" id="cd22749">
    <property type="entry name" value="Otubain_C65"/>
    <property type="match status" value="1"/>
</dbReference>
<feature type="compositionally biased region" description="Low complexity" evidence="1">
    <location>
        <begin position="327"/>
        <end position="347"/>
    </location>
</feature>
<dbReference type="Proteomes" id="UP000007305">
    <property type="component" value="Chromosome 10"/>
</dbReference>
<reference evidence="3" key="4">
    <citation type="submission" date="2021-05" db="UniProtKB">
        <authorList>
            <consortium name="EnsemblPlants"/>
        </authorList>
    </citation>
    <scope>IDENTIFICATION</scope>
    <source>
        <strain evidence="3">cv. B73</strain>
    </source>
</reference>
<dbReference type="EMBL" id="CM000786">
    <property type="protein sequence ID" value="AQK39160.1"/>
    <property type="molecule type" value="Genomic_DNA"/>
</dbReference>
<reference evidence="2" key="2">
    <citation type="submission" date="2015-12" db="EMBL/GenBank/DDBJ databases">
        <title>Update maize B73 reference genome by single molecule sequencing technologies.</title>
        <authorList>
            <consortium name="Maize Genome Sequencing Project"/>
            <person name="Ware D."/>
        </authorList>
    </citation>
    <scope>NUCLEOTIDE SEQUENCE</scope>
    <source>
        <tissue evidence="2">Seedling</tissue>
    </source>
</reference>
<name>A0A1D6ISV0_MAIZE</name>
<evidence type="ECO:0007829" key="5">
    <source>
        <dbReference type="PeptideAtlas" id="A0A1D6ISV0"/>
    </source>
</evidence>
<reference evidence="4" key="1">
    <citation type="journal article" date="2009" name="Science">
        <title>The B73 maize genome: complexity, diversity, and dynamics.</title>
        <authorList>
            <person name="Schnable P.S."/>
            <person name="Ware D."/>
            <person name="Fulton R.S."/>
            <person name="Stein J.C."/>
            <person name="Wei F."/>
            <person name="Pasternak S."/>
            <person name="Liang C."/>
            <person name="Zhang J."/>
            <person name="Fulton L."/>
            <person name="Graves T.A."/>
            <person name="Minx P."/>
            <person name="Reily A.D."/>
            <person name="Courtney L."/>
            <person name="Kruchowski S.S."/>
            <person name="Tomlinson C."/>
            <person name="Strong C."/>
            <person name="Delehaunty K."/>
            <person name="Fronick C."/>
            <person name="Courtney B."/>
            <person name="Rock S.M."/>
            <person name="Belter E."/>
            <person name="Du F."/>
            <person name="Kim K."/>
            <person name="Abbott R.M."/>
            <person name="Cotton M."/>
            <person name="Levy A."/>
            <person name="Marchetto P."/>
            <person name="Ochoa K."/>
            <person name="Jackson S.M."/>
            <person name="Gillam B."/>
            <person name="Chen W."/>
            <person name="Yan L."/>
            <person name="Higginbotham J."/>
            <person name="Cardenas M."/>
            <person name="Waligorski J."/>
            <person name="Applebaum E."/>
            <person name="Phelps L."/>
            <person name="Falcone J."/>
            <person name="Kanchi K."/>
            <person name="Thane T."/>
            <person name="Scimone A."/>
            <person name="Thane N."/>
            <person name="Henke J."/>
            <person name="Wang T."/>
            <person name="Ruppert J."/>
            <person name="Shah N."/>
            <person name="Rotter K."/>
            <person name="Hodges J."/>
            <person name="Ingenthron E."/>
            <person name="Cordes M."/>
            <person name="Kohlberg S."/>
            <person name="Sgro J."/>
            <person name="Delgado B."/>
            <person name="Mead K."/>
            <person name="Chinwalla A."/>
            <person name="Leonard S."/>
            <person name="Crouse K."/>
            <person name="Collura K."/>
            <person name="Kudrna D."/>
            <person name="Currie J."/>
            <person name="He R."/>
            <person name="Angelova A."/>
            <person name="Rajasekar S."/>
            <person name="Mueller T."/>
            <person name="Lomeli R."/>
            <person name="Scara G."/>
            <person name="Ko A."/>
            <person name="Delaney K."/>
            <person name="Wissotski M."/>
            <person name="Lopez G."/>
            <person name="Campos D."/>
            <person name="Braidotti M."/>
            <person name="Ashley E."/>
            <person name="Golser W."/>
            <person name="Kim H."/>
            <person name="Lee S."/>
            <person name="Lin J."/>
            <person name="Dujmic Z."/>
            <person name="Kim W."/>
            <person name="Talag J."/>
            <person name="Zuccolo A."/>
            <person name="Fan C."/>
            <person name="Sebastian A."/>
            <person name="Kramer M."/>
            <person name="Spiegel L."/>
            <person name="Nascimento L."/>
            <person name="Zutavern T."/>
            <person name="Miller B."/>
            <person name="Ambroise C."/>
            <person name="Muller S."/>
            <person name="Spooner W."/>
            <person name="Narechania A."/>
            <person name="Ren L."/>
            <person name="Wei S."/>
            <person name="Kumari S."/>
            <person name="Faga B."/>
            <person name="Levy M.J."/>
            <person name="McMahan L."/>
            <person name="Van Buren P."/>
            <person name="Vaughn M.W."/>
            <person name="Ying K."/>
            <person name="Yeh C.-T."/>
            <person name="Emrich S.J."/>
            <person name="Jia Y."/>
            <person name="Kalyanaraman A."/>
            <person name="Hsia A.-P."/>
            <person name="Barbazuk W.B."/>
            <person name="Baucom R.S."/>
            <person name="Brutnell T.P."/>
            <person name="Carpita N.C."/>
            <person name="Chaparro C."/>
            <person name="Chia J.-M."/>
            <person name="Deragon J.-M."/>
            <person name="Estill J.C."/>
            <person name="Fu Y."/>
            <person name="Jeddeloh J.A."/>
            <person name="Han Y."/>
            <person name="Lee H."/>
            <person name="Li P."/>
            <person name="Lisch D.R."/>
            <person name="Liu S."/>
            <person name="Liu Z."/>
            <person name="Nagel D.H."/>
            <person name="McCann M.C."/>
            <person name="SanMiguel P."/>
            <person name="Myers A.M."/>
            <person name="Nettleton D."/>
            <person name="Nguyen J."/>
            <person name="Penning B.W."/>
            <person name="Ponnala L."/>
            <person name="Schneider K.L."/>
            <person name="Schwartz D.C."/>
            <person name="Sharma A."/>
            <person name="Soderlund C."/>
            <person name="Springer N.M."/>
            <person name="Sun Q."/>
            <person name="Wang H."/>
            <person name="Waterman M."/>
            <person name="Westerman R."/>
            <person name="Wolfgruber T.K."/>
            <person name="Yang L."/>
            <person name="Yu Y."/>
            <person name="Zhang L."/>
            <person name="Zhou S."/>
            <person name="Zhu Q."/>
            <person name="Bennetzen J.L."/>
            <person name="Dawe R.K."/>
            <person name="Jiang J."/>
            <person name="Jiang N."/>
            <person name="Presting G.G."/>
            <person name="Wessler S.R."/>
            <person name="Aluru S."/>
            <person name="Martienssen R.A."/>
            <person name="Clifton S.W."/>
            <person name="McCombie W.R."/>
            <person name="Wing R.A."/>
            <person name="Wilson R.K."/>
        </authorList>
    </citation>
    <scope>NUCLEOTIDE SEQUENCE [LARGE SCALE GENOMIC DNA]</scope>
    <source>
        <strain evidence="4">cv. B73</strain>
    </source>
</reference>
<dbReference type="InterPro" id="IPR038765">
    <property type="entry name" value="Papain-like_cys_pep_sf"/>
</dbReference>
<gene>
    <name evidence="2" type="ORF">ZEAMMB73_Zm00001d023337</name>
</gene>
<accession>A0A1D6ISV0</accession>
<sequence>MIATHKDYEGFTDEELDKFESAFGWGSTFLSDPQVLCMDSSDPQNPPRIGRQNYEPLTAQEFFSLRHNWQQLLDGKKTYLRPPKNNRVAKHSYANCTFVTPEPLEKALQCQEPLSDFGRKYAENSIVQQKFKILSEHYAHVRQMRMDGSSFYRAFLFSYLENLGKMQASHAEVTRLMECVARSREKFCRLHWNDAYFSNPEAFFSSVVSEFEQLVNSVANGLNADELYKRSLHEITSSRILCLFRLLTEVHIRTHHADYPEFSQETEALMFCLASVRPFEAGANILQMSALSSALGIPLHLACTDVTTSDDEIVTVKCFDLFPQSESGASTTSGATSSIRSYSLSSTTDKHPEQGRDDNNSTMPAGNLFSSDRMPLVILLSRKGQYGILYRK</sequence>
<dbReference type="GO" id="GO:0004843">
    <property type="term" value="F:cysteine-type deubiquitinase activity"/>
    <property type="evidence" value="ECO:0000318"/>
    <property type="project" value="GO_Central"/>
</dbReference>
<reference evidence="3" key="3">
    <citation type="submission" date="2019-07" db="EMBL/GenBank/DDBJ databases">
        <authorList>
            <person name="Seetharam A."/>
            <person name="Woodhouse M."/>
            <person name="Cannon E."/>
        </authorList>
    </citation>
    <scope>NUCLEOTIDE SEQUENCE [LARGE SCALE GENOMIC DNA]</scope>
    <source>
        <strain evidence="3">cv. B73</strain>
    </source>
</reference>
<feature type="region of interest" description="Disordered" evidence="1">
    <location>
        <begin position="326"/>
        <end position="367"/>
    </location>
</feature>
<dbReference type="SMR" id="A0A1D6ISV0"/>
<keyword evidence="5" id="KW-1267">Proteomics identification</keyword>
<dbReference type="EnsemblPlants" id="Zm00001eb406040_T001">
    <property type="protein sequence ID" value="Zm00001eb406040_P001"/>
    <property type="gene ID" value="Zm00001eb406040"/>
</dbReference>
<evidence type="ECO:0000256" key="1">
    <source>
        <dbReference type="SAM" id="MobiDB-lite"/>
    </source>
</evidence>
<dbReference type="GO" id="GO:0043130">
    <property type="term" value="F:ubiquitin binding"/>
    <property type="evidence" value="ECO:0000318"/>
    <property type="project" value="GO_Central"/>
</dbReference>
<dbReference type="InterPro" id="IPR019400">
    <property type="entry name" value="Peptidase_C65_otubain"/>
</dbReference>
<evidence type="ECO:0000313" key="3">
    <source>
        <dbReference type="EnsemblPlants" id="Zm00001eb406040_P001"/>
    </source>
</evidence>
<keyword evidence="4" id="KW-1185">Reference proteome</keyword>
<dbReference type="FunFam" id="1.20.1300.20:FF:000002">
    <property type="entry name" value="Ubiquitin thioesterase otubain-like"/>
    <property type="match status" value="1"/>
</dbReference>
<feature type="compositionally biased region" description="Basic and acidic residues" evidence="1">
    <location>
        <begin position="348"/>
        <end position="359"/>
    </location>
</feature>
<dbReference type="STRING" id="4577.A0A1D6ISV0"/>
<evidence type="ECO:0000313" key="4">
    <source>
        <dbReference type="Proteomes" id="UP000007305"/>
    </source>
</evidence>